<dbReference type="PANTHER" id="PTHR35400:SF1">
    <property type="entry name" value="SLR1083 PROTEIN"/>
    <property type="match status" value="1"/>
</dbReference>
<evidence type="ECO:0000259" key="1">
    <source>
        <dbReference type="Pfam" id="PF05685"/>
    </source>
</evidence>
<dbReference type="SUPFAM" id="SSF52980">
    <property type="entry name" value="Restriction endonuclease-like"/>
    <property type="match status" value="1"/>
</dbReference>
<evidence type="ECO:0000313" key="2">
    <source>
        <dbReference type="EMBL" id="VFJ91170.1"/>
    </source>
</evidence>
<dbReference type="InterPro" id="IPR008538">
    <property type="entry name" value="Uma2"/>
</dbReference>
<dbReference type="EMBL" id="CAADFG010000028">
    <property type="protein sequence ID" value="VFJ91170.1"/>
    <property type="molecule type" value="Genomic_DNA"/>
</dbReference>
<dbReference type="EMBL" id="CAADFJ010000026">
    <property type="protein sequence ID" value="VFJ98854.1"/>
    <property type="molecule type" value="Genomic_DNA"/>
</dbReference>
<feature type="domain" description="Putative restriction endonuclease" evidence="1">
    <location>
        <begin position="13"/>
        <end position="171"/>
    </location>
</feature>
<gene>
    <name evidence="2" type="ORF">BECKH772A_GA0070896_100284</name>
    <name evidence="3" type="ORF">BECKH772B_GA0070898_100264</name>
    <name evidence="4" type="ORF">BECKH772C_GA0070978_100264</name>
</gene>
<dbReference type="EMBL" id="CAADFI010000026">
    <property type="protein sequence ID" value="VFJ92184.1"/>
    <property type="molecule type" value="Genomic_DNA"/>
</dbReference>
<dbReference type="CDD" id="cd06260">
    <property type="entry name" value="DUF820-like"/>
    <property type="match status" value="1"/>
</dbReference>
<evidence type="ECO:0000313" key="3">
    <source>
        <dbReference type="EMBL" id="VFJ92184.1"/>
    </source>
</evidence>
<dbReference type="Gene3D" id="3.90.1570.10">
    <property type="entry name" value="tt1808, chain A"/>
    <property type="match status" value="1"/>
</dbReference>
<dbReference type="PANTHER" id="PTHR35400">
    <property type="entry name" value="SLR1083 PROTEIN"/>
    <property type="match status" value="1"/>
</dbReference>
<accession>A0A450UI41</accession>
<keyword evidence="3" id="KW-0255">Endonuclease</keyword>
<organism evidence="3">
    <name type="scientific">Candidatus Kentrum eta</name>
    <dbReference type="NCBI Taxonomy" id="2126337"/>
    <lineage>
        <taxon>Bacteria</taxon>
        <taxon>Pseudomonadati</taxon>
        <taxon>Pseudomonadota</taxon>
        <taxon>Gammaproteobacteria</taxon>
        <taxon>Candidatus Kentrum</taxon>
    </lineage>
</organism>
<proteinExistence type="predicted"/>
<dbReference type="Pfam" id="PF05685">
    <property type="entry name" value="Uma2"/>
    <property type="match status" value="1"/>
</dbReference>
<dbReference type="InterPro" id="IPR012296">
    <property type="entry name" value="Nuclease_put_TT1808"/>
</dbReference>
<evidence type="ECO:0000313" key="4">
    <source>
        <dbReference type="EMBL" id="VFJ98854.1"/>
    </source>
</evidence>
<name>A0A450UI41_9GAMM</name>
<keyword evidence="3" id="KW-0378">Hydrolase</keyword>
<dbReference type="AlphaFoldDB" id="A0A450UI41"/>
<reference evidence="3" key="1">
    <citation type="submission" date="2019-02" db="EMBL/GenBank/DDBJ databases">
        <authorList>
            <person name="Gruber-Vodicka R. H."/>
            <person name="Seah K. B. B."/>
        </authorList>
    </citation>
    <scope>NUCLEOTIDE SEQUENCE</scope>
    <source>
        <strain evidence="4">BECK_SA2B12</strain>
        <strain evidence="2">BECK_SA2B15</strain>
        <strain evidence="3">BECK_SA2B20</strain>
    </source>
</reference>
<dbReference type="GO" id="GO:0004519">
    <property type="term" value="F:endonuclease activity"/>
    <property type="evidence" value="ECO:0007669"/>
    <property type="project" value="UniProtKB-KW"/>
</dbReference>
<dbReference type="InterPro" id="IPR011335">
    <property type="entry name" value="Restrct_endonuc-II-like"/>
</dbReference>
<protein>
    <submittedName>
        <fullName evidence="3">Endonuclease, Uma2 family (Restriction endonuclease fold)</fullName>
    </submittedName>
</protein>
<sequence length="184" mass="21284">MQRIPGVPISVTQYHRMGERDILDPRERTELLDAKIITMPPIGSQHADWVDRLNRFFSRAVPETITVRVRNNEPEPDIALLRPRREPYRDAHPRPADVLLIVEVADSTLIYDRDIKTPLYARHGIPEVWVLDVPANRLAIYREPSEGEYRLHPRPRREEIIPLSALPAVRVDLGTLCSFSPHVR</sequence>
<keyword evidence="3" id="KW-0540">Nuclease</keyword>